<dbReference type="InterPro" id="IPR002173">
    <property type="entry name" value="Carboh/pur_kinase_PfkB_CS"/>
</dbReference>
<evidence type="ECO:0000256" key="3">
    <source>
        <dbReference type="ARBA" id="ARBA00022777"/>
    </source>
</evidence>
<evidence type="ECO:0000256" key="2">
    <source>
        <dbReference type="ARBA" id="ARBA00022679"/>
    </source>
</evidence>
<gene>
    <name evidence="5" type="ORF">C0039_11260</name>
</gene>
<dbReference type="Gene3D" id="3.40.1190.20">
    <property type="match status" value="1"/>
</dbReference>
<sequence length="295" mass="31894">MTGEETICCAGEVMVELAPAAGERLYQQGFAGDTFNTAVYLARAGLQVRYLTRLGDDALSSAALAQMRLEGVDTDSVAISPGRVPGLYMISNDEQGERQFSYWRSASPARELFDTVPEVSPPDVFYFSGITLAVTAAGLDNLVAMLEQLRSRGTRIAFDPNYRPALWGERAMAQRHYLAVLPLCDMIFATSEDDALLWDIDDPSASQAFYREQGAAEVVIKGNGLTAYVSSEGEQYQSRADRVDAIDTTGAGDAFNAAYMAQRLCGAGIGESIAHAQALSARVVQHRGAIIPRDE</sequence>
<dbReference type="PANTHER" id="PTHR43085:SF15">
    <property type="entry name" value="2-DEHYDRO-3-DEOXYGLUCONOKINASE"/>
    <property type="match status" value="1"/>
</dbReference>
<comment type="caution">
    <text evidence="5">The sequence shown here is derived from an EMBL/GenBank/DDBJ whole genome shotgun (WGS) entry which is preliminary data.</text>
</comment>
<proteinExistence type="inferred from homology"/>
<organism evidence="5 6">
    <name type="scientific">Pseudohalioglobus lutimaris</name>
    <dbReference type="NCBI Taxonomy" id="1737061"/>
    <lineage>
        <taxon>Bacteria</taxon>
        <taxon>Pseudomonadati</taxon>
        <taxon>Pseudomonadota</taxon>
        <taxon>Gammaproteobacteria</taxon>
        <taxon>Cellvibrionales</taxon>
        <taxon>Halieaceae</taxon>
        <taxon>Pseudohalioglobus</taxon>
    </lineage>
</organism>
<dbReference type="PROSITE" id="PS00584">
    <property type="entry name" value="PFKB_KINASES_2"/>
    <property type="match status" value="1"/>
</dbReference>
<accession>A0A2N5X276</accession>
<keyword evidence="3" id="KW-0418">Kinase</keyword>
<dbReference type="Proteomes" id="UP000235005">
    <property type="component" value="Unassembled WGS sequence"/>
</dbReference>
<dbReference type="PANTHER" id="PTHR43085">
    <property type="entry name" value="HEXOKINASE FAMILY MEMBER"/>
    <property type="match status" value="1"/>
</dbReference>
<dbReference type="EMBL" id="PKUS01000012">
    <property type="protein sequence ID" value="PLW68591.1"/>
    <property type="molecule type" value="Genomic_DNA"/>
</dbReference>
<dbReference type="InterPro" id="IPR011611">
    <property type="entry name" value="PfkB_dom"/>
</dbReference>
<dbReference type="AlphaFoldDB" id="A0A2N5X276"/>
<dbReference type="OrthoDB" id="9776822at2"/>
<evidence type="ECO:0000313" key="6">
    <source>
        <dbReference type="Proteomes" id="UP000235005"/>
    </source>
</evidence>
<comment type="similarity">
    <text evidence="1">Belongs to the carbohydrate kinase PfkB family.</text>
</comment>
<dbReference type="GO" id="GO:0019698">
    <property type="term" value="P:D-galacturonate catabolic process"/>
    <property type="evidence" value="ECO:0007669"/>
    <property type="project" value="TreeGrafter"/>
</dbReference>
<protein>
    <recommendedName>
        <fullName evidence="4">Carbohydrate kinase PfkB domain-containing protein</fullName>
    </recommendedName>
</protein>
<dbReference type="SUPFAM" id="SSF53613">
    <property type="entry name" value="Ribokinase-like"/>
    <property type="match status" value="1"/>
</dbReference>
<dbReference type="GO" id="GO:0005829">
    <property type="term" value="C:cytosol"/>
    <property type="evidence" value="ECO:0007669"/>
    <property type="project" value="TreeGrafter"/>
</dbReference>
<evidence type="ECO:0000256" key="1">
    <source>
        <dbReference type="ARBA" id="ARBA00010688"/>
    </source>
</evidence>
<name>A0A2N5X276_9GAMM</name>
<evidence type="ECO:0000313" key="5">
    <source>
        <dbReference type="EMBL" id="PLW68591.1"/>
    </source>
</evidence>
<feature type="domain" description="Carbohydrate kinase PfkB" evidence="4">
    <location>
        <begin position="6"/>
        <end position="292"/>
    </location>
</feature>
<reference evidence="5 6" key="1">
    <citation type="submission" date="2018-01" db="EMBL/GenBank/DDBJ databases">
        <title>The draft genome sequence of Halioglobus lutimaris HF004.</title>
        <authorList>
            <person name="Du Z.-J."/>
            <person name="Shi M.-J."/>
        </authorList>
    </citation>
    <scope>NUCLEOTIDE SEQUENCE [LARGE SCALE GENOMIC DNA]</scope>
    <source>
        <strain evidence="5 6">HF004</strain>
    </source>
</reference>
<dbReference type="GO" id="GO:0042840">
    <property type="term" value="P:D-glucuronate catabolic process"/>
    <property type="evidence" value="ECO:0007669"/>
    <property type="project" value="TreeGrafter"/>
</dbReference>
<dbReference type="CDD" id="cd01166">
    <property type="entry name" value="KdgK"/>
    <property type="match status" value="1"/>
</dbReference>
<dbReference type="RefSeq" id="WP_101518102.1">
    <property type="nucleotide sequence ID" value="NZ_PKUS01000012.1"/>
</dbReference>
<evidence type="ECO:0000259" key="4">
    <source>
        <dbReference type="Pfam" id="PF00294"/>
    </source>
</evidence>
<keyword evidence="6" id="KW-1185">Reference proteome</keyword>
<keyword evidence="2" id="KW-0808">Transferase</keyword>
<dbReference type="InterPro" id="IPR029056">
    <property type="entry name" value="Ribokinase-like"/>
</dbReference>
<dbReference type="GO" id="GO:0006974">
    <property type="term" value="P:DNA damage response"/>
    <property type="evidence" value="ECO:0007669"/>
    <property type="project" value="TreeGrafter"/>
</dbReference>
<dbReference type="InterPro" id="IPR050306">
    <property type="entry name" value="PfkB_Carbo_kinase"/>
</dbReference>
<dbReference type="GO" id="GO:0008673">
    <property type="term" value="F:2-dehydro-3-deoxygluconokinase activity"/>
    <property type="evidence" value="ECO:0007669"/>
    <property type="project" value="TreeGrafter"/>
</dbReference>
<dbReference type="Pfam" id="PF00294">
    <property type="entry name" value="PfkB"/>
    <property type="match status" value="1"/>
</dbReference>